<dbReference type="AlphaFoldDB" id="X0SLY4"/>
<dbReference type="SUPFAM" id="SSF52096">
    <property type="entry name" value="ClpP/crotonase"/>
    <property type="match status" value="1"/>
</dbReference>
<dbReference type="PANTHER" id="PTHR11941:SF54">
    <property type="entry name" value="ENOYL-COA HYDRATASE, MITOCHONDRIAL"/>
    <property type="match status" value="1"/>
</dbReference>
<dbReference type="GO" id="GO:0006635">
    <property type="term" value="P:fatty acid beta-oxidation"/>
    <property type="evidence" value="ECO:0007669"/>
    <property type="project" value="TreeGrafter"/>
</dbReference>
<sequence length="259" mass="28681">MTQKTFKNIIFETKEDIAFLTINRPPLNILNISTMEEINDALSSLVGNKDVKALVISGSGEKAFSAGVDVVDHTEDKVEKMIQVFHNIFRNLHKLDQVTIAASKGLTLGGGCEIAIFCDLIFAADNLKIGQPEIKLSVFPPIAILILPRLVGLKKASELLLTGKIIEAQEAEQIGLINKVVPLASFDSELDSFIQPFTELSLVGLKYSKKGINLGLETNFLEGLEKIEKIYLKELMTSEDAHEGLKAFMEKRKPLWKNK</sequence>
<comment type="caution">
    <text evidence="2">The sequence shown here is derived from an EMBL/GenBank/DDBJ whole genome shotgun (WGS) entry which is preliminary data.</text>
</comment>
<dbReference type="EMBL" id="BARS01004308">
    <property type="protein sequence ID" value="GAF76146.1"/>
    <property type="molecule type" value="Genomic_DNA"/>
</dbReference>
<dbReference type="CDD" id="cd06558">
    <property type="entry name" value="crotonase-like"/>
    <property type="match status" value="1"/>
</dbReference>
<evidence type="ECO:0008006" key="3">
    <source>
        <dbReference type="Google" id="ProtNLM"/>
    </source>
</evidence>
<dbReference type="Pfam" id="PF00378">
    <property type="entry name" value="ECH_1"/>
    <property type="match status" value="1"/>
</dbReference>
<dbReference type="PANTHER" id="PTHR11941">
    <property type="entry name" value="ENOYL-COA HYDRATASE-RELATED"/>
    <property type="match status" value="1"/>
</dbReference>
<protein>
    <recommendedName>
        <fullName evidence="3">Enoyl-CoA hydratase</fullName>
    </recommendedName>
</protein>
<reference evidence="2" key="1">
    <citation type="journal article" date="2014" name="Front. Microbiol.">
        <title>High frequency of phylogenetically diverse reductive dehalogenase-homologous genes in deep subseafloor sedimentary metagenomes.</title>
        <authorList>
            <person name="Kawai M."/>
            <person name="Futagami T."/>
            <person name="Toyoda A."/>
            <person name="Takaki Y."/>
            <person name="Nishi S."/>
            <person name="Hori S."/>
            <person name="Arai W."/>
            <person name="Tsubouchi T."/>
            <person name="Morono Y."/>
            <person name="Uchiyama I."/>
            <person name="Ito T."/>
            <person name="Fujiyama A."/>
            <person name="Inagaki F."/>
            <person name="Takami H."/>
        </authorList>
    </citation>
    <scope>NUCLEOTIDE SEQUENCE</scope>
    <source>
        <strain evidence="2">Expedition CK06-06</strain>
    </source>
</reference>
<evidence type="ECO:0000256" key="1">
    <source>
        <dbReference type="ARBA" id="ARBA00023239"/>
    </source>
</evidence>
<gene>
    <name evidence="2" type="ORF">S01H1_08392</name>
</gene>
<organism evidence="2">
    <name type="scientific">marine sediment metagenome</name>
    <dbReference type="NCBI Taxonomy" id="412755"/>
    <lineage>
        <taxon>unclassified sequences</taxon>
        <taxon>metagenomes</taxon>
        <taxon>ecological metagenomes</taxon>
    </lineage>
</organism>
<name>X0SLY4_9ZZZZ</name>
<dbReference type="Gene3D" id="3.90.226.10">
    <property type="entry name" value="2-enoyl-CoA Hydratase, Chain A, domain 1"/>
    <property type="match status" value="1"/>
</dbReference>
<dbReference type="InterPro" id="IPR029045">
    <property type="entry name" value="ClpP/crotonase-like_dom_sf"/>
</dbReference>
<keyword evidence="1" id="KW-0456">Lyase</keyword>
<dbReference type="InterPro" id="IPR001753">
    <property type="entry name" value="Enoyl-CoA_hydra/iso"/>
</dbReference>
<accession>X0SLY4</accession>
<evidence type="ECO:0000313" key="2">
    <source>
        <dbReference type="EMBL" id="GAF76146.1"/>
    </source>
</evidence>
<dbReference type="Gene3D" id="1.10.12.10">
    <property type="entry name" value="Lyase 2-enoyl-coa Hydratase, Chain A, domain 2"/>
    <property type="match status" value="1"/>
</dbReference>
<proteinExistence type="predicted"/>
<dbReference type="InterPro" id="IPR014748">
    <property type="entry name" value="Enoyl-CoA_hydra_C"/>
</dbReference>
<dbReference type="GO" id="GO:0016829">
    <property type="term" value="F:lyase activity"/>
    <property type="evidence" value="ECO:0007669"/>
    <property type="project" value="UniProtKB-KW"/>
</dbReference>